<dbReference type="KEGG" id="mbw:MSBRW_3092"/>
<gene>
    <name evidence="2" type="ORF">MSBRW_3092</name>
</gene>
<dbReference type="InterPro" id="IPR001845">
    <property type="entry name" value="HTH_ArsR_DNA-bd_dom"/>
</dbReference>
<proteinExistence type="predicted"/>
<dbReference type="PATRIC" id="fig|1434109.4.peg.4026"/>
<organism evidence="2 3">
    <name type="scientific">Methanosarcina barkeri str. Wiesmoor</name>
    <dbReference type="NCBI Taxonomy" id="1434109"/>
    <lineage>
        <taxon>Archaea</taxon>
        <taxon>Methanobacteriati</taxon>
        <taxon>Methanobacteriota</taxon>
        <taxon>Stenosarchaea group</taxon>
        <taxon>Methanomicrobia</taxon>
        <taxon>Methanosarcinales</taxon>
        <taxon>Methanosarcinaceae</taxon>
        <taxon>Methanosarcina</taxon>
    </lineage>
</organism>
<protein>
    <submittedName>
        <fullName evidence="2">Transcriptional regulator</fullName>
    </submittedName>
</protein>
<dbReference type="HOGENOM" id="CLU_2165258_0_0_2"/>
<dbReference type="CDD" id="cd00090">
    <property type="entry name" value="HTH_ARSR"/>
    <property type="match status" value="1"/>
</dbReference>
<name>A0A0E3QMQ2_METBA</name>
<dbReference type="EMBL" id="CP009526">
    <property type="protein sequence ID" value="AKB52345.1"/>
    <property type="molecule type" value="Genomic_DNA"/>
</dbReference>
<dbReference type="AlphaFoldDB" id="A0A0E3QMQ2"/>
<accession>A0A0E3QMQ2</accession>
<dbReference type="Proteomes" id="UP000033038">
    <property type="component" value="Chromosome"/>
</dbReference>
<dbReference type="InterPro" id="IPR036388">
    <property type="entry name" value="WH-like_DNA-bd_sf"/>
</dbReference>
<feature type="domain" description="HTH arsR-type" evidence="1">
    <location>
        <begin position="36"/>
        <end position="112"/>
    </location>
</feature>
<dbReference type="SMART" id="SM00418">
    <property type="entry name" value="HTH_ARSR"/>
    <property type="match status" value="1"/>
</dbReference>
<dbReference type="SUPFAM" id="SSF46785">
    <property type="entry name" value="Winged helix' DNA-binding domain"/>
    <property type="match status" value="1"/>
</dbReference>
<evidence type="ECO:0000259" key="1">
    <source>
        <dbReference type="SMART" id="SM00418"/>
    </source>
</evidence>
<dbReference type="InterPro" id="IPR036390">
    <property type="entry name" value="WH_DNA-bd_sf"/>
</dbReference>
<dbReference type="InterPro" id="IPR011991">
    <property type="entry name" value="ArsR-like_HTH"/>
</dbReference>
<evidence type="ECO:0000313" key="3">
    <source>
        <dbReference type="Proteomes" id="UP000033038"/>
    </source>
</evidence>
<reference evidence="2 3" key="1">
    <citation type="submission" date="2014-07" db="EMBL/GenBank/DDBJ databases">
        <title>Methanogenic archaea and the global carbon cycle.</title>
        <authorList>
            <person name="Henriksen J.R."/>
            <person name="Luke J."/>
            <person name="Reinhart S."/>
            <person name="Benedict M.N."/>
            <person name="Youngblut N.D."/>
            <person name="Metcalf M.E."/>
            <person name="Whitaker R.J."/>
            <person name="Metcalf W.W."/>
        </authorList>
    </citation>
    <scope>NUCLEOTIDE SEQUENCE [LARGE SCALE GENOMIC DNA]</scope>
    <source>
        <strain evidence="2 3">Wiesmoor</strain>
    </source>
</reference>
<evidence type="ECO:0000313" key="2">
    <source>
        <dbReference type="EMBL" id="AKB52345.1"/>
    </source>
</evidence>
<dbReference type="GO" id="GO:0003700">
    <property type="term" value="F:DNA-binding transcription factor activity"/>
    <property type="evidence" value="ECO:0007669"/>
    <property type="project" value="InterPro"/>
</dbReference>
<sequence>MITMTPEEAAKRKEEWLERMKREGKLTRNPTEDHKFGLKVLQNTVRRKILISLGSEKKSFEEIKEKFNLNDHMANFHLNMLEDALYIEKIEEEGKVFYVPTPRGEGYVENVELKK</sequence>
<dbReference type="Gene3D" id="1.10.10.10">
    <property type="entry name" value="Winged helix-like DNA-binding domain superfamily/Winged helix DNA-binding domain"/>
    <property type="match status" value="1"/>
</dbReference>